<dbReference type="InterPro" id="IPR001303">
    <property type="entry name" value="Aldolase_II/adducin_N"/>
</dbReference>
<keyword evidence="1" id="KW-0479">Metal-binding</keyword>
<dbReference type="GO" id="GO:0016832">
    <property type="term" value="F:aldehyde-lyase activity"/>
    <property type="evidence" value="ECO:0007669"/>
    <property type="project" value="TreeGrafter"/>
</dbReference>
<dbReference type="GO" id="GO:0046872">
    <property type="term" value="F:metal ion binding"/>
    <property type="evidence" value="ECO:0007669"/>
    <property type="project" value="UniProtKB-KW"/>
</dbReference>
<dbReference type="GO" id="GO:0005829">
    <property type="term" value="C:cytosol"/>
    <property type="evidence" value="ECO:0007669"/>
    <property type="project" value="TreeGrafter"/>
</dbReference>
<evidence type="ECO:0000256" key="2">
    <source>
        <dbReference type="ARBA" id="ARBA00023239"/>
    </source>
</evidence>
<dbReference type="PANTHER" id="PTHR22789:SF0">
    <property type="entry name" value="3-OXO-TETRONATE 4-PHOSPHATE DECARBOXYLASE-RELATED"/>
    <property type="match status" value="1"/>
</dbReference>
<comment type="caution">
    <text evidence="4">The sequence shown here is derived from an EMBL/GenBank/DDBJ whole genome shotgun (WGS) entry which is preliminary data.</text>
</comment>
<accession>A0A532VAP9</accession>
<dbReference type="NCBIfam" id="NF002963">
    <property type="entry name" value="PRK03634.1"/>
    <property type="match status" value="1"/>
</dbReference>
<dbReference type="PANTHER" id="PTHR22789">
    <property type="entry name" value="FUCULOSE PHOSPHATE ALDOLASE"/>
    <property type="match status" value="1"/>
</dbReference>
<sequence length="252" mass="27300">MALRKALSKHEAEICRVAGLLAERGWAEANGGNLSLRLETSFDPIGERFPLNIPRPELEGHSLLLTTTGSRMRDLAENPLENLCLVGIVDSGSSFLAESEGGEVTSEFPTHLAVHALLVKERSDHHALLHTHPTFLIALTHLVKDKAELRDTLIRMFPEAALLLHDNLEVLDYITLGSDELGAATVEAIRRVCGVIWRGHGLVATGANLSCTLDLVEVAEKAARIALLLGDSSKECGLSDDQLKGIYEAFGD</sequence>
<feature type="domain" description="Class II aldolase/adducin N-terminal" evidence="3">
    <location>
        <begin position="12"/>
        <end position="227"/>
    </location>
</feature>
<dbReference type="Gene3D" id="3.40.225.10">
    <property type="entry name" value="Class II aldolase/adducin N-terminal domain"/>
    <property type="match status" value="1"/>
</dbReference>
<dbReference type="Pfam" id="PF00596">
    <property type="entry name" value="Aldolase_II"/>
    <property type="match status" value="1"/>
</dbReference>
<keyword evidence="2" id="KW-0456">Lyase</keyword>
<dbReference type="InterPro" id="IPR050197">
    <property type="entry name" value="Aldolase_class_II_sugar_metab"/>
</dbReference>
<evidence type="ECO:0000259" key="3">
    <source>
        <dbReference type="SMART" id="SM01007"/>
    </source>
</evidence>
<dbReference type="SUPFAM" id="SSF53639">
    <property type="entry name" value="AraD/HMP-PK domain-like"/>
    <property type="match status" value="1"/>
</dbReference>
<evidence type="ECO:0000256" key="1">
    <source>
        <dbReference type="ARBA" id="ARBA00022723"/>
    </source>
</evidence>
<protein>
    <submittedName>
        <fullName evidence="4">Rhamnulose-1-phosphate aldolase</fullName>
    </submittedName>
</protein>
<reference evidence="4 5" key="1">
    <citation type="submission" date="2017-06" db="EMBL/GenBank/DDBJ databases">
        <title>Novel microbial phyla capable of carbon fixation and sulfur reduction in deep-sea sediments.</title>
        <authorList>
            <person name="Huang J."/>
            <person name="Baker B."/>
            <person name="Wang Y."/>
        </authorList>
    </citation>
    <scope>NUCLEOTIDE SEQUENCE [LARGE SCALE GENOMIC DNA]</scope>
    <source>
        <strain evidence="4">B3_TA06</strain>
    </source>
</reference>
<dbReference type="Proteomes" id="UP000317778">
    <property type="component" value="Unassembled WGS sequence"/>
</dbReference>
<evidence type="ECO:0000313" key="5">
    <source>
        <dbReference type="Proteomes" id="UP000317778"/>
    </source>
</evidence>
<dbReference type="GO" id="GO:0019323">
    <property type="term" value="P:pentose catabolic process"/>
    <property type="evidence" value="ECO:0007669"/>
    <property type="project" value="TreeGrafter"/>
</dbReference>
<name>A0A532VAP9_UNCT6</name>
<evidence type="ECO:0000313" key="4">
    <source>
        <dbReference type="EMBL" id="TKJ44276.1"/>
    </source>
</evidence>
<dbReference type="AlphaFoldDB" id="A0A532VAP9"/>
<gene>
    <name evidence="4" type="ORF">CEE36_00610</name>
</gene>
<proteinExistence type="predicted"/>
<dbReference type="EMBL" id="NJBO01000001">
    <property type="protein sequence ID" value="TKJ44276.1"/>
    <property type="molecule type" value="Genomic_DNA"/>
</dbReference>
<organism evidence="4 5">
    <name type="scientific">candidate division TA06 bacterium B3_TA06</name>
    <dbReference type="NCBI Taxonomy" id="2012487"/>
    <lineage>
        <taxon>Bacteria</taxon>
        <taxon>Bacteria division TA06</taxon>
    </lineage>
</organism>
<dbReference type="SMART" id="SM01007">
    <property type="entry name" value="Aldolase_II"/>
    <property type="match status" value="1"/>
</dbReference>
<dbReference type="InterPro" id="IPR036409">
    <property type="entry name" value="Aldolase_II/adducin_N_sf"/>
</dbReference>